<accession>A0A409WQT0</accession>
<keyword evidence="3" id="KW-1185">Reference proteome</keyword>
<organism evidence="2 3">
    <name type="scientific">Psilocybe cyanescens</name>
    <dbReference type="NCBI Taxonomy" id="93625"/>
    <lineage>
        <taxon>Eukaryota</taxon>
        <taxon>Fungi</taxon>
        <taxon>Dikarya</taxon>
        <taxon>Basidiomycota</taxon>
        <taxon>Agaricomycotina</taxon>
        <taxon>Agaricomycetes</taxon>
        <taxon>Agaricomycetidae</taxon>
        <taxon>Agaricales</taxon>
        <taxon>Agaricineae</taxon>
        <taxon>Strophariaceae</taxon>
        <taxon>Psilocybe</taxon>
    </lineage>
</organism>
<dbReference type="OrthoDB" id="376826at2759"/>
<dbReference type="STRING" id="93625.A0A409WQT0"/>
<evidence type="ECO:0000313" key="3">
    <source>
        <dbReference type="Proteomes" id="UP000283269"/>
    </source>
</evidence>
<name>A0A409WQT0_PSICY</name>
<evidence type="ECO:0000313" key="2">
    <source>
        <dbReference type="EMBL" id="PPQ80874.1"/>
    </source>
</evidence>
<dbReference type="SUPFAM" id="SSF58113">
    <property type="entry name" value="Apolipoprotein A-I"/>
    <property type="match status" value="1"/>
</dbReference>
<dbReference type="InParanoid" id="A0A409WQT0"/>
<proteinExistence type="predicted"/>
<gene>
    <name evidence="2" type="ORF">CVT25_001883</name>
</gene>
<feature type="compositionally biased region" description="Basic and acidic residues" evidence="1">
    <location>
        <begin position="359"/>
        <end position="370"/>
    </location>
</feature>
<protein>
    <recommendedName>
        <fullName evidence="4">Lipid droplet-associated perilipin protein</fullName>
    </recommendedName>
</protein>
<sequence length="382" mass="41757">MSETTIETQTPLPQAAQTPEFTVLSRVASIPMISSSLVTINDALSTNTYTRSSYIHAKELSTSAYKLTEPLQVKLAPLIVRADTYANKAVDAVQSRYPYPFKAQPEEVATYVRERKENTTNYVNEQVINVNKAIDEKVKTPAYNVVHDIDRRFAPIVDYIEVTVSRLHNSEAGPSTPPDAQYQYQRALALSKTLGENIYDYSNEQLKHFQAQSVIAQKASETAASISTVASSSLTSAQARIHALSDNMLAELEKLQASSTSLTTSLQASLQNSASQIQSQIPSQIQQSYADLSAALSSTVNELTTIITTKDLPLQEKVARIGKEVQERVHPLLETVKKGVSEVLARSKEEVATVTEPTAEPKEAVVETKEANGNGHASVDSE</sequence>
<dbReference type="EMBL" id="NHYD01003305">
    <property type="protein sequence ID" value="PPQ80874.1"/>
    <property type="molecule type" value="Genomic_DNA"/>
</dbReference>
<dbReference type="AlphaFoldDB" id="A0A409WQT0"/>
<feature type="region of interest" description="Disordered" evidence="1">
    <location>
        <begin position="351"/>
        <end position="382"/>
    </location>
</feature>
<dbReference type="Proteomes" id="UP000283269">
    <property type="component" value="Unassembled WGS sequence"/>
</dbReference>
<comment type="caution">
    <text evidence="2">The sequence shown here is derived from an EMBL/GenBank/DDBJ whole genome shotgun (WGS) entry which is preliminary data.</text>
</comment>
<evidence type="ECO:0000256" key="1">
    <source>
        <dbReference type="SAM" id="MobiDB-lite"/>
    </source>
</evidence>
<reference evidence="2 3" key="1">
    <citation type="journal article" date="2018" name="Evol. Lett.">
        <title>Horizontal gene cluster transfer increased hallucinogenic mushroom diversity.</title>
        <authorList>
            <person name="Reynolds H.T."/>
            <person name="Vijayakumar V."/>
            <person name="Gluck-Thaler E."/>
            <person name="Korotkin H.B."/>
            <person name="Matheny P.B."/>
            <person name="Slot J.C."/>
        </authorList>
    </citation>
    <scope>NUCLEOTIDE SEQUENCE [LARGE SCALE GENOMIC DNA]</scope>
    <source>
        <strain evidence="2 3">2631</strain>
    </source>
</reference>
<evidence type="ECO:0008006" key="4">
    <source>
        <dbReference type="Google" id="ProtNLM"/>
    </source>
</evidence>